<dbReference type="Gramene" id="AET1Gv20053600.3">
    <property type="protein sequence ID" value="AET1Gv20053600.3"/>
    <property type="gene ID" value="AET1Gv20053600"/>
</dbReference>
<reference evidence="3" key="2">
    <citation type="journal article" date="2017" name="Nat. Plants">
        <title>The Aegilops tauschii genome reveals multiple impacts of transposons.</title>
        <authorList>
            <person name="Zhao G."/>
            <person name="Zou C."/>
            <person name="Li K."/>
            <person name="Wang K."/>
            <person name="Li T."/>
            <person name="Gao L."/>
            <person name="Zhang X."/>
            <person name="Wang H."/>
            <person name="Yang Z."/>
            <person name="Liu X."/>
            <person name="Jiang W."/>
            <person name="Mao L."/>
            <person name="Kong X."/>
            <person name="Jiao Y."/>
            <person name="Jia J."/>
        </authorList>
    </citation>
    <scope>NUCLEOTIDE SEQUENCE [LARGE SCALE GENOMIC DNA]</scope>
    <source>
        <strain evidence="3">cv. AL8/78</strain>
    </source>
</reference>
<accession>A0A452XLK5</accession>
<sequence>MCLIYLLVLLEAGATKAIFFLFSGIHHALSCDVIQQIGSAQGKDSQQRNLLEYDGLFNLLISGREPVIARVCSVNHMREKEREGERDLCGKIWAYLHIVSVQLAHSFCDSHPFLSNHKNALKVQINFTNAVEKNKMQL</sequence>
<dbReference type="EnsemblPlants" id="AET1Gv20053600.3">
    <property type="protein sequence ID" value="AET1Gv20053600.3"/>
    <property type="gene ID" value="AET1Gv20053600"/>
</dbReference>
<reference evidence="2" key="3">
    <citation type="journal article" date="2017" name="Nature">
        <title>Genome sequence of the progenitor of the wheat D genome Aegilops tauschii.</title>
        <authorList>
            <person name="Luo M.C."/>
            <person name="Gu Y.Q."/>
            <person name="Puiu D."/>
            <person name="Wang H."/>
            <person name="Twardziok S.O."/>
            <person name="Deal K.R."/>
            <person name="Huo N."/>
            <person name="Zhu T."/>
            <person name="Wang L."/>
            <person name="Wang Y."/>
            <person name="McGuire P.E."/>
            <person name="Liu S."/>
            <person name="Long H."/>
            <person name="Ramasamy R.K."/>
            <person name="Rodriguez J.C."/>
            <person name="Van S.L."/>
            <person name="Yuan L."/>
            <person name="Wang Z."/>
            <person name="Xia Z."/>
            <person name="Xiao L."/>
            <person name="Anderson O.D."/>
            <person name="Ouyang S."/>
            <person name="Liang Y."/>
            <person name="Zimin A.V."/>
            <person name="Pertea G."/>
            <person name="Qi P."/>
            <person name="Bennetzen J.L."/>
            <person name="Dai X."/>
            <person name="Dawson M.W."/>
            <person name="Muller H.G."/>
            <person name="Kugler K."/>
            <person name="Rivarola-Duarte L."/>
            <person name="Spannagl M."/>
            <person name="Mayer K.F.X."/>
            <person name="Lu F.H."/>
            <person name="Bevan M.W."/>
            <person name="Leroy P."/>
            <person name="Li P."/>
            <person name="You F.M."/>
            <person name="Sun Q."/>
            <person name="Liu Z."/>
            <person name="Lyons E."/>
            <person name="Wicker T."/>
            <person name="Salzberg S.L."/>
            <person name="Devos K.M."/>
            <person name="Dvorak J."/>
        </authorList>
    </citation>
    <scope>NUCLEOTIDE SEQUENCE [LARGE SCALE GENOMIC DNA]</scope>
    <source>
        <strain evidence="2">cv. AL8/78</strain>
    </source>
</reference>
<reference evidence="3" key="1">
    <citation type="journal article" date="2014" name="Science">
        <title>Ancient hybridizations among the ancestral genomes of bread wheat.</title>
        <authorList>
            <consortium name="International Wheat Genome Sequencing Consortium,"/>
            <person name="Marcussen T."/>
            <person name="Sandve S.R."/>
            <person name="Heier L."/>
            <person name="Spannagl M."/>
            <person name="Pfeifer M."/>
            <person name="Jakobsen K.S."/>
            <person name="Wulff B.B."/>
            <person name="Steuernagel B."/>
            <person name="Mayer K.F."/>
            <person name="Olsen O.A."/>
        </authorList>
    </citation>
    <scope>NUCLEOTIDE SEQUENCE [LARGE SCALE GENOMIC DNA]</scope>
    <source>
        <strain evidence="3">cv. AL8/78</strain>
    </source>
</reference>
<evidence type="ECO:0000313" key="3">
    <source>
        <dbReference type="Proteomes" id="UP000015105"/>
    </source>
</evidence>
<dbReference type="Proteomes" id="UP000015105">
    <property type="component" value="Chromosome 1D"/>
</dbReference>
<protein>
    <recommendedName>
        <fullName evidence="4">Secreted protein</fullName>
    </recommendedName>
</protein>
<evidence type="ECO:0000313" key="2">
    <source>
        <dbReference type="EnsemblPlants" id="AET1Gv20053600.3"/>
    </source>
</evidence>
<reference evidence="2" key="4">
    <citation type="submission" date="2019-03" db="UniProtKB">
        <authorList>
            <consortium name="EnsemblPlants"/>
        </authorList>
    </citation>
    <scope>IDENTIFICATION</scope>
</reference>
<feature type="chain" id="PRO_5018992354" description="Secreted protein" evidence="1">
    <location>
        <begin position="18"/>
        <end position="138"/>
    </location>
</feature>
<keyword evidence="1" id="KW-0732">Signal</keyword>
<reference evidence="2" key="5">
    <citation type="journal article" date="2021" name="G3 (Bethesda)">
        <title>Aegilops tauschii genome assembly Aet v5.0 features greater sequence contiguity and improved annotation.</title>
        <authorList>
            <person name="Wang L."/>
            <person name="Zhu T."/>
            <person name="Rodriguez J.C."/>
            <person name="Deal K.R."/>
            <person name="Dubcovsky J."/>
            <person name="McGuire P.E."/>
            <person name="Lux T."/>
            <person name="Spannagl M."/>
            <person name="Mayer K.F.X."/>
            <person name="Baldrich P."/>
            <person name="Meyers B.C."/>
            <person name="Huo N."/>
            <person name="Gu Y.Q."/>
            <person name="Zhou H."/>
            <person name="Devos K.M."/>
            <person name="Bennetzen J.L."/>
            <person name="Unver T."/>
            <person name="Budak H."/>
            <person name="Gulick P.J."/>
            <person name="Galiba G."/>
            <person name="Kalapos B."/>
            <person name="Nelson D.R."/>
            <person name="Li P."/>
            <person name="You F.M."/>
            <person name="Luo M.C."/>
            <person name="Dvorak J."/>
        </authorList>
    </citation>
    <scope>NUCLEOTIDE SEQUENCE [LARGE SCALE GENOMIC DNA]</scope>
    <source>
        <strain evidence="2">cv. AL8/78</strain>
    </source>
</reference>
<evidence type="ECO:0000256" key="1">
    <source>
        <dbReference type="SAM" id="SignalP"/>
    </source>
</evidence>
<feature type="signal peptide" evidence="1">
    <location>
        <begin position="1"/>
        <end position="17"/>
    </location>
</feature>
<proteinExistence type="predicted"/>
<evidence type="ECO:0008006" key="4">
    <source>
        <dbReference type="Google" id="ProtNLM"/>
    </source>
</evidence>
<name>A0A452XLK5_AEGTS</name>
<keyword evidence="3" id="KW-1185">Reference proteome</keyword>
<dbReference type="AlphaFoldDB" id="A0A452XLK5"/>
<organism evidence="2 3">
    <name type="scientific">Aegilops tauschii subsp. strangulata</name>
    <name type="common">Goatgrass</name>
    <dbReference type="NCBI Taxonomy" id="200361"/>
    <lineage>
        <taxon>Eukaryota</taxon>
        <taxon>Viridiplantae</taxon>
        <taxon>Streptophyta</taxon>
        <taxon>Embryophyta</taxon>
        <taxon>Tracheophyta</taxon>
        <taxon>Spermatophyta</taxon>
        <taxon>Magnoliopsida</taxon>
        <taxon>Liliopsida</taxon>
        <taxon>Poales</taxon>
        <taxon>Poaceae</taxon>
        <taxon>BOP clade</taxon>
        <taxon>Pooideae</taxon>
        <taxon>Triticodae</taxon>
        <taxon>Triticeae</taxon>
        <taxon>Triticinae</taxon>
        <taxon>Aegilops</taxon>
    </lineage>
</organism>